<comment type="similarity">
    <text evidence="2">Belongs to the complex I NDUFA11 subunit family.</text>
</comment>
<keyword evidence="12" id="KW-0732">Signal</keyword>
<evidence type="ECO:0000256" key="1">
    <source>
        <dbReference type="ARBA" id="ARBA00004292"/>
    </source>
</evidence>
<keyword evidence="14" id="KW-1185">Reference proteome</keyword>
<keyword evidence="4 11" id="KW-0812">Transmembrane</keyword>
<accession>A0A1V4J6Y6</accession>
<keyword evidence="5" id="KW-0999">Mitochondrion inner membrane</keyword>
<dbReference type="AlphaFoldDB" id="A0A1V4J6Y6"/>
<dbReference type="InterPro" id="IPR039205">
    <property type="entry name" value="NDUFA11"/>
</dbReference>
<protein>
    <recommendedName>
        <fullName evidence="3">NADH dehydrogenase [ubiquinone] 1 alpha subcomplex subunit 11</fullName>
    </recommendedName>
    <alternativeName>
        <fullName evidence="9">Complex I-B14.7</fullName>
    </alternativeName>
    <alternativeName>
        <fullName evidence="10">NADH-ubiquinone oxidoreductase subunit B14.7</fullName>
    </alternativeName>
</protein>
<dbReference type="PANTHER" id="PTHR21382">
    <property type="entry name" value="NADH-UBIQUINONE OXIDOREDUCTASE SUBUNIT"/>
    <property type="match status" value="1"/>
</dbReference>
<feature type="chain" id="PRO_5012053444" description="NADH dehydrogenase [ubiquinone] 1 alpha subcomplex subunit 11" evidence="12">
    <location>
        <begin position="18"/>
        <end position="87"/>
    </location>
</feature>
<evidence type="ECO:0000256" key="2">
    <source>
        <dbReference type="ARBA" id="ARBA00008699"/>
    </source>
</evidence>
<dbReference type="Proteomes" id="UP000190648">
    <property type="component" value="Unassembled WGS sequence"/>
</dbReference>
<evidence type="ECO:0000256" key="10">
    <source>
        <dbReference type="ARBA" id="ARBA00031497"/>
    </source>
</evidence>
<evidence type="ECO:0000256" key="4">
    <source>
        <dbReference type="ARBA" id="ARBA00022692"/>
    </source>
</evidence>
<name>A0A1V4J6Y6_PATFA</name>
<proteinExistence type="inferred from homology"/>
<sequence>MAATDTVTMATLGAVFGATTCLTAQIREKPDDPLNYFIGGCATGMVLGARAHSYMTGCTACLGFGITAALMKIGNKEGWRLTGPPKL</sequence>
<keyword evidence="6 11" id="KW-1133">Transmembrane helix</keyword>
<evidence type="ECO:0000256" key="8">
    <source>
        <dbReference type="ARBA" id="ARBA00023136"/>
    </source>
</evidence>
<keyword evidence="8 11" id="KW-0472">Membrane</keyword>
<evidence type="ECO:0000256" key="12">
    <source>
        <dbReference type="SAM" id="SignalP"/>
    </source>
</evidence>
<keyword evidence="13" id="KW-0830">Ubiquinone</keyword>
<keyword evidence="7" id="KW-0496">Mitochondrion</keyword>
<dbReference type="PANTHER" id="PTHR21382:SF1">
    <property type="entry name" value="NADH DEHYDROGENASE [UBIQUINONE] 1 ALPHA SUBCOMPLEX SUBUNIT 11"/>
    <property type="match status" value="1"/>
</dbReference>
<dbReference type="GO" id="GO:0045271">
    <property type="term" value="C:respiratory chain complex I"/>
    <property type="evidence" value="ECO:0007669"/>
    <property type="project" value="InterPro"/>
</dbReference>
<feature type="signal peptide" evidence="12">
    <location>
        <begin position="1"/>
        <end position="17"/>
    </location>
</feature>
<reference evidence="13 14" key="1">
    <citation type="submission" date="2016-02" db="EMBL/GenBank/DDBJ databases">
        <title>Band-tailed pigeon sequencing and assembly.</title>
        <authorList>
            <person name="Soares A.E."/>
            <person name="Novak B.J."/>
            <person name="Rice E.S."/>
            <person name="O'Connell B."/>
            <person name="Chang D."/>
            <person name="Weber S."/>
            <person name="Shapiro B."/>
        </authorList>
    </citation>
    <scope>NUCLEOTIDE SEQUENCE [LARGE SCALE GENOMIC DNA]</scope>
    <source>
        <strain evidence="13">BTP2013</strain>
        <tissue evidence="13">Blood</tissue>
    </source>
</reference>
<dbReference type="OrthoDB" id="1913277at2759"/>
<evidence type="ECO:0000313" key="14">
    <source>
        <dbReference type="Proteomes" id="UP000190648"/>
    </source>
</evidence>
<dbReference type="STRING" id="372326.A0A1V4J6Y6"/>
<dbReference type="GO" id="GO:0006120">
    <property type="term" value="P:mitochondrial electron transport, NADH to ubiquinone"/>
    <property type="evidence" value="ECO:0007669"/>
    <property type="project" value="InterPro"/>
</dbReference>
<organism evidence="13 14">
    <name type="scientific">Patagioenas fasciata monilis</name>
    <dbReference type="NCBI Taxonomy" id="372326"/>
    <lineage>
        <taxon>Eukaryota</taxon>
        <taxon>Metazoa</taxon>
        <taxon>Chordata</taxon>
        <taxon>Craniata</taxon>
        <taxon>Vertebrata</taxon>
        <taxon>Euteleostomi</taxon>
        <taxon>Archelosauria</taxon>
        <taxon>Archosauria</taxon>
        <taxon>Dinosauria</taxon>
        <taxon>Saurischia</taxon>
        <taxon>Theropoda</taxon>
        <taxon>Coelurosauria</taxon>
        <taxon>Aves</taxon>
        <taxon>Neognathae</taxon>
        <taxon>Neoaves</taxon>
        <taxon>Columbimorphae</taxon>
        <taxon>Columbiformes</taxon>
        <taxon>Columbidae</taxon>
        <taxon>Patagioenas</taxon>
    </lineage>
</organism>
<evidence type="ECO:0000256" key="3">
    <source>
        <dbReference type="ARBA" id="ARBA00018191"/>
    </source>
</evidence>
<evidence type="ECO:0000256" key="5">
    <source>
        <dbReference type="ARBA" id="ARBA00022792"/>
    </source>
</evidence>
<evidence type="ECO:0000256" key="6">
    <source>
        <dbReference type="ARBA" id="ARBA00022989"/>
    </source>
</evidence>
<evidence type="ECO:0000256" key="11">
    <source>
        <dbReference type="SAM" id="Phobius"/>
    </source>
</evidence>
<evidence type="ECO:0000313" key="13">
    <source>
        <dbReference type="EMBL" id="OPJ67988.1"/>
    </source>
</evidence>
<dbReference type="Pfam" id="PF02466">
    <property type="entry name" value="Tim17"/>
    <property type="match status" value="1"/>
</dbReference>
<gene>
    <name evidence="13" type="primary">NDUFA11</name>
    <name evidence="13" type="ORF">AV530_002738</name>
</gene>
<dbReference type="GO" id="GO:0005743">
    <property type="term" value="C:mitochondrial inner membrane"/>
    <property type="evidence" value="ECO:0007669"/>
    <property type="project" value="UniProtKB-SubCell"/>
</dbReference>
<evidence type="ECO:0000256" key="7">
    <source>
        <dbReference type="ARBA" id="ARBA00023128"/>
    </source>
</evidence>
<comment type="subcellular location">
    <subcellularLocation>
        <location evidence="1">Mitochondrion inner membrane</location>
        <topology evidence="1">Multi-pass membrane protein</topology>
        <orientation evidence="1">Matrix side</orientation>
    </subcellularLocation>
</comment>
<feature type="transmembrane region" description="Helical" evidence="11">
    <location>
        <begin position="53"/>
        <end position="71"/>
    </location>
</feature>
<dbReference type="EMBL" id="LSYS01008822">
    <property type="protein sequence ID" value="OPJ67988.1"/>
    <property type="molecule type" value="Genomic_DNA"/>
</dbReference>
<evidence type="ECO:0000256" key="9">
    <source>
        <dbReference type="ARBA" id="ARBA00030608"/>
    </source>
</evidence>
<comment type="caution">
    <text evidence="13">The sequence shown here is derived from an EMBL/GenBank/DDBJ whole genome shotgun (WGS) entry which is preliminary data.</text>
</comment>